<sequence length="254" mass="28730">MSSDETSENTPASPREEDQINELYWPVLRKILEKDPSGMDRLNLECMICNLPMSIKADKNGENKNGFGHRALILPCGHLVGTSCMHEFNVYRLQNGLHFTCPLHCEPLHHPECGCFLFCWHMPDKVEDFDGKPFCRAEGMPVTPKCGSCTLKDVGRCLTTLTSIFEPKFFGELISFQVVYQVQVLDFIWGRLAGDERKCVAIDIPDSMHDLCRSIEAKLVALCNLPGQTVKDGDVKIRLFRYSGPLAMDRRLSM</sequence>
<evidence type="ECO:0000313" key="2">
    <source>
        <dbReference type="Proteomes" id="UP001065298"/>
    </source>
</evidence>
<comment type="caution">
    <text evidence="1">The sequence shown here is derived from an EMBL/GenBank/DDBJ whole genome shotgun (WGS) entry which is preliminary data.</text>
</comment>
<keyword evidence="2" id="KW-1185">Reference proteome</keyword>
<proteinExistence type="predicted"/>
<accession>A0ACC0R8G9</accession>
<dbReference type="Proteomes" id="UP001065298">
    <property type="component" value="Chromosome 2"/>
</dbReference>
<dbReference type="EMBL" id="CM046504">
    <property type="protein sequence ID" value="KAI8679712.1"/>
    <property type="molecule type" value="Genomic_DNA"/>
</dbReference>
<name>A0ACC0R8G9_9HYPO</name>
<evidence type="ECO:0000313" key="1">
    <source>
        <dbReference type="EMBL" id="KAI8679712.1"/>
    </source>
</evidence>
<protein>
    <submittedName>
        <fullName evidence="1">Uncharacterized protein</fullName>
    </submittedName>
</protein>
<reference evidence="1" key="1">
    <citation type="submission" date="2022-06" db="EMBL/GenBank/DDBJ databases">
        <title>Fusarium solani species complex genomes reveal bases of compartmentalisation and animal pathogenesis.</title>
        <authorList>
            <person name="Tsai I.J."/>
        </authorList>
    </citation>
    <scope>NUCLEOTIDE SEQUENCE</scope>
    <source>
        <strain evidence="1">Fu6.1</strain>
    </source>
</reference>
<organism evidence="1 2">
    <name type="scientific">Fusarium keratoplasticum</name>
    <dbReference type="NCBI Taxonomy" id="1328300"/>
    <lineage>
        <taxon>Eukaryota</taxon>
        <taxon>Fungi</taxon>
        <taxon>Dikarya</taxon>
        <taxon>Ascomycota</taxon>
        <taxon>Pezizomycotina</taxon>
        <taxon>Sordariomycetes</taxon>
        <taxon>Hypocreomycetidae</taxon>
        <taxon>Hypocreales</taxon>
        <taxon>Nectriaceae</taxon>
        <taxon>Fusarium</taxon>
        <taxon>Fusarium solani species complex</taxon>
    </lineage>
</organism>
<gene>
    <name evidence="1" type="ORF">NCS57_00249700</name>
</gene>